<evidence type="ECO:0000313" key="2">
    <source>
        <dbReference type="Proteomes" id="UP001151760"/>
    </source>
</evidence>
<dbReference type="EMBL" id="BQNB010019540">
    <property type="protein sequence ID" value="GJT86360.1"/>
    <property type="molecule type" value="Genomic_DNA"/>
</dbReference>
<keyword evidence="2" id="KW-1185">Reference proteome</keyword>
<accession>A0ABQ5HEQ3</accession>
<reference evidence="1" key="1">
    <citation type="journal article" date="2022" name="Int. J. Mol. Sci.">
        <title>Draft Genome of Tanacetum Coccineum: Genomic Comparison of Closely Related Tanacetum-Family Plants.</title>
        <authorList>
            <person name="Yamashiro T."/>
            <person name="Shiraishi A."/>
            <person name="Nakayama K."/>
            <person name="Satake H."/>
        </authorList>
    </citation>
    <scope>NUCLEOTIDE SEQUENCE</scope>
</reference>
<name>A0ABQ5HEQ3_9ASTR</name>
<dbReference type="Proteomes" id="UP001151760">
    <property type="component" value="Unassembled WGS sequence"/>
</dbReference>
<proteinExistence type="predicted"/>
<evidence type="ECO:0000313" key="1">
    <source>
        <dbReference type="EMBL" id="GJT86360.1"/>
    </source>
</evidence>
<reference evidence="1" key="2">
    <citation type="submission" date="2022-01" db="EMBL/GenBank/DDBJ databases">
        <authorList>
            <person name="Yamashiro T."/>
            <person name="Shiraishi A."/>
            <person name="Satake H."/>
            <person name="Nakayama K."/>
        </authorList>
    </citation>
    <scope>NUCLEOTIDE SEQUENCE</scope>
</reference>
<sequence>MISTHHITLEYEELASPELTYYRVFVITKVSTSPRVSSYLVKAYQIYLCCCKDWKLLFFDVAASFDSAVHRVHAVSFDAAVASTVSAACIDAAAYFVSAAPQSSCFEKIYLETWN</sequence>
<protein>
    <submittedName>
        <fullName evidence="1">Uncharacterized protein</fullName>
    </submittedName>
</protein>
<gene>
    <name evidence="1" type="ORF">Tco_1068077</name>
</gene>
<organism evidence="1 2">
    <name type="scientific">Tanacetum coccineum</name>
    <dbReference type="NCBI Taxonomy" id="301880"/>
    <lineage>
        <taxon>Eukaryota</taxon>
        <taxon>Viridiplantae</taxon>
        <taxon>Streptophyta</taxon>
        <taxon>Embryophyta</taxon>
        <taxon>Tracheophyta</taxon>
        <taxon>Spermatophyta</taxon>
        <taxon>Magnoliopsida</taxon>
        <taxon>eudicotyledons</taxon>
        <taxon>Gunneridae</taxon>
        <taxon>Pentapetalae</taxon>
        <taxon>asterids</taxon>
        <taxon>campanulids</taxon>
        <taxon>Asterales</taxon>
        <taxon>Asteraceae</taxon>
        <taxon>Asteroideae</taxon>
        <taxon>Anthemideae</taxon>
        <taxon>Anthemidinae</taxon>
        <taxon>Tanacetum</taxon>
    </lineage>
</organism>
<comment type="caution">
    <text evidence="1">The sequence shown here is derived from an EMBL/GenBank/DDBJ whole genome shotgun (WGS) entry which is preliminary data.</text>
</comment>